<dbReference type="GO" id="GO:0019900">
    <property type="term" value="F:kinase binding"/>
    <property type="evidence" value="ECO:0007669"/>
    <property type="project" value="TreeGrafter"/>
</dbReference>
<dbReference type="AlphaFoldDB" id="A0A7R8H772"/>
<evidence type="ECO:0000256" key="8">
    <source>
        <dbReference type="SAM" id="Coils"/>
    </source>
</evidence>
<dbReference type="InterPro" id="IPR051105">
    <property type="entry name" value="WWC/KIBRA_Hippo_Reg"/>
</dbReference>
<dbReference type="GO" id="GO:0046621">
    <property type="term" value="P:negative regulation of organ growth"/>
    <property type="evidence" value="ECO:0007669"/>
    <property type="project" value="TreeGrafter"/>
</dbReference>
<name>A0A7R8H772_LEPSM</name>
<dbReference type="Gene3D" id="2.20.70.10">
    <property type="match status" value="1"/>
</dbReference>
<dbReference type="Pfam" id="PF25802">
    <property type="entry name" value="WWC1"/>
    <property type="match status" value="1"/>
</dbReference>
<sequence>MPINNIHADEDNRPLPAGWDVGRDYDGKIYYINHLEKKTTWIDPRLSFPSTSPHPPGDETSRRVMATLIRAAIVENMLKQYLATAEVDLRAKEELAEIKEQRLHLAQDEYHHLSKHLNIALSTSTTSLNSTGSCLSTKYDPDLLRADVNHAKSRVQRLKRELMNIDSEMTYKQKGVETLSRVNDKFSNSQIPPGITLEEAQAIKIELYNIHQSLSTGEQEKVELMKSLACLKDDLTRLQSSESSLDVSVLDSRLSTASQTDLSGELVPVGTRLAEMARLRLRYDDARRQVQEIQQCLASLEEKMNPGQLESDKDRLLLIQEKEQLLRELRSITPRSRSNQEMTEIKREILKLENDLNKAMEVSNRCIAERLKLHEEKTTVASTTHGIDEICFSIGISA</sequence>
<dbReference type="OrthoDB" id="5919042at2759"/>
<dbReference type="PROSITE" id="PS50020">
    <property type="entry name" value="WW_DOMAIN_2"/>
    <property type="match status" value="1"/>
</dbReference>
<dbReference type="GO" id="GO:0060090">
    <property type="term" value="F:molecular adaptor activity"/>
    <property type="evidence" value="ECO:0007669"/>
    <property type="project" value="TreeGrafter"/>
</dbReference>
<proteinExistence type="predicted"/>
<feature type="coiled-coil region" evidence="8">
    <location>
        <begin position="82"/>
        <end position="109"/>
    </location>
</feature>
<evidence type="ECO:0000256" key="7">
    <source>
        <dbReference type="ARBA" id="ARBA00023136"/>
    </source>
</evidence>
<dbReference type="InterPro" id="IPR036020">
    <property type="entry name" value="WW_dom_sf"/>
</dbReference>
<gene>
    <name evidence="9" type="ORF">LSAA_8029</name>
</gene>
<dbReference type="InterPro" id="IPR001202">
    <property type="entry name" value="WW_dom"/>
</dbReference>
<keyword evidence="8" id="KW-0175">Coiled coil</keyword>
<keyword evidence="5" id="KW-0597">Phosphoprotein</keyword>
<evidence type="ECO:0000256" key="3">
    <source>
        <dbReference type="ARBA" id="ARBA00022475"/>
    </source>
</evidence>
<dbReference type="PANTHER" id="PTHR14791:SF29">
    <property type="entry name" value="PROTEIN KIBRA"/>
    <property type="match status" value="1"/>
</dbReference>
<evidence type="ECO:0000256" key="2">
    <source>
        <dbReference type="ARBA" id="ARBA00004496"/>
    </source>
</evidence>
<dbReference type="SUPFAM" id="SSF51045">
    <property type="entry name" value="WW domain"/>
    <property type="match status" value="1"/>
</dbReference>
<dbReference type="EMBL" id="HG994582">
    <property type="protein sequence ID" value="CAF2902506.1"/>
    <property type="molecule type" value="Genomic_DNA"/>
</dbReference>
<keyword evidence="6" id="KW-0677">Repeat</keyword>
<evidence type="ECO:0000313" key="9">
    <source>
        <dbReference type="EMBL" id="CAF2902506.1"/>
    </source>
</evidence>
<organism evidence="9 10">
    <name type="scientific">Lepeophtheirus salmonis</name>
    <name type="common">Salmon louse</name>
    <name type="synonym">Caligus salmonis</name>
    <dbReference type="NCBI Taxonomy" id="72036"/>
    <lineage>
        <taxon>Eukaryota</taxon>
        <taxon>Metazoa</taxon>
        <taxon>Ecdysozoa</taxon>
        <taxon>Arthropoda</taxon>
        <taxon>Crustacea</taxon>
        <taxon>Multicrustacea</taxon>
        <taxon>Hexanauplia</taxon>
        <taxon>Copepoda</taxon>
        <taxon>Siphonostomatoida</taxon>
        <taxon>Caligidae</taxon>
        <taxon>Lepeophtheirus</taxon>
    </lineage>
</organism>
<keyword evidence="3" id="KW-1003">Cell membrane</keyword>
<feature type="coiled-coil region" evidence="8">
    <location>
        <begin position="276"/>
        <end position="303"/>
    </location>
</feature>
<evidence type="ECO:0000256" key="4">
    <source>
        <dbReference type="ARBA" id="ARBA00022490"/>
    </source>
</evidence>
<dbReference type="GO" id="GO:0016477">
    <property type="term" value="P:cell migration"/>
    <property type="evidence" value="ECO:0007669"/>
    <property type="project" value="TreeGrafter"/>
</dbReference>
<dbReference type="GO" id="GO:0035330">
    <property type="term" value="P:regulation of hippo signaling"/>
    <property type="evidence" value="ECO:0007669"/>
    <property type="project" value="TreeGrafter"/>
</dbReference>
<dbReference type="Proteomes" id="UP000675881">
    <property type="component" value="Chromosome 3"/>
</dbReference>
<dbReference type="GO" id="GO:0005737">
    <property type="term" value="C:cytoplasm"/>
    <property type="evidence" value="ECO:0007669"/>
    <property type="project" value="UniProtKB-SubCell"/>
</dbReference>
<dbReference type="CDD" id="cd00201">
    <property type="entry name" value="WW"/>
    <property type="match status" value="1"/>
</dbReference>
<dbReference type="PANTHER" id="PTHR14791">
    <property type="entry name" value="BOMB/KIRA PROTEINS"/>
    <property type="match status" value="1"/>
</dbReference>
<dbReference type="InterPro" id="IPR057747">
    <property type="entry name" value="WWC1_hairpin"/>
</dbReference>
<dbReference type="Pfam" id="PF00397">
    <property type="entry name" value="WW"/>
    <property type="match status" value="1"/>
</dbReference>
<dbReference type="SMART" id="SM00456">
    <property type="entry name" value="WW"/>
    <property type="match status" value="1"/>
</dbReference>
<evidence type="ECO:0000256" key="5">
    <source>
        <dbReference type="ARBA" id="ARBA00022553"/>
    </source>
</evidence>
<accession>A0A7R8H772</accession>
<keyword evidence="7" id="KW-0472">Membrane</keyword>
<evidence type="ECO:0000256" key="6">
    <source>
        <dbReference type="ARBA" id="ARBA00022737"/>
    </source>
</evidence>
<evidence type="ECO:0000256" key="1">
    <source>
        <dbReference type="ARBA" id="ARBA00004236"/>
    </source>
</evidence>
<dbReference type="PROSITE" id="PS01159">
    <property type="entry name" value="WW_DOMAIN_1"/>
    <property type="match status" value="1"/>
</dbReference>
<protein>
    <submittedName>
        <fullName evidence="9">WWC1</fullName>
    </submittedName>
</protein>
<comment type="subcellular location">
    <subcellularLocation>
        <location evidence="1">Cell membrane</location>
    </subcellularLocation>
    <subcellularLocation>
        <location evidence="2">Cytoplasm</location>
    </subcellularLocation>
</comment>
<dbReference type="GO" id="GO:0006355">
    <property type="term" value="P:regulation of DNA-templated transcription"/>
    <property type="evidence" value="ECO:0007669"/>
    <property type="project" value="TreeGrafter"/>
</dbReference>
<evidence type="ECO:0000313" key="10">
    <source>
        <dbReference type="Proteomes" id="UP000675881"/>
    </source>
</evidence>
<reference evidence="9" key="1">
    <citation type="submission" date="2021-02" db="EMBL/GenBank/DDBJ databases">
        <authorList>
            <person name="Bekaert M."/>
        </authorList>
    </citation>
    <scope>NUCLEOTIDE SEQUENCE</scope>
    <source>
        <strain evidence="9">IoA-00</strain>
    </source>
</reference>
<keyword evidence="4" id="KW-0963">Cytoplasm</keyword>
<keyword evidence="10" id="KW-1185">Reference proteome</keyword>
<feature type="coiled-coil region" evidence="8">
    <location>
        <begin position="335"/>
        <end position="362"/>
    </location>
</feature>